<evidence type="ECO:0000313" key="1">
    <source>
        <dbReference type="EMBL" id="KOX90842.1"/>
    </source>
</evidence>
<sequence length="89" mass="10212">MPAPFRIHPTPEEDARLRELETNPVVPFKVLRRAQAVRLAAQGWSAPRTARYLGLDRTTLHRNLRRWPDMERLREGLGQGVLQSLCIGT</sequence>
<dbReference type="Proteomes" id="UP000037685">
    <property type="component" value="Unassembled WGS sequence"/>
</dbReference>
<evidence type="ECO:0000313" key="2">
    <source>
        <dbReference type="Proteomes" id="UP000037685"/>
    </source>
</evidence>
<dbReference type="AlphaFoldDB" id="A0A0M9AFD8"/>
<comment type="caution">
    <text evidence="1">The sequence shown here is derived from an EMBL/GenBank/DDBJ whole genome shotgun (WGS) entry which is preliminary data.</text>
</comment>
<proteinExistence type="predicted"/>
<dbReference type="EMBL" id="LHCI01000106">
    <property type="protein sequence ID" value="KOX90842.1"/>
    <property type="molecule type" value="Genomic_DNA"/>
</dbReference>
<protein>
    <submittedName>
        <fullName evidence="1">Uncharacterized protein</fullName>
    </submittedName>
</protein>
<gene>
    <name evidence="1" type="ORF">BVI061214_02040</name>
</gene>
<dbReference type="InterPro" id="IPR009057">
    <property type="entry name" value="Homeodomain-like_sf"/>
</dbReference>
<dbReference type="PATRIC" id="fig|271.14.peg.2118"/>
<reference evidence="2" key="1">
    <citation type="submission" date="2015-07" db="EMBL/GenBank/DDBJ databases">
        <authorList>
            <person name="Zylicz-Stachula A."/>
            <person name="Jezewska-Frackowiak J."/>
            <person name="Czajkowska E."/>
            <person name="Skowron P.M."/>
        </authorList>
    </citation>
    <scope>NUCLEOTIDE SEQUENCE [LARGE SCALE GENOMIC DNA]</scope>
    <source>
        <strain evidence="2">ATCC 25104 / DSM 625 / JCM 10724 / NBRC 103206 / NCIMB 11243 / YT-1</strain>
    </source>
</reference>
<accession>A0A0M9AFD8</accession>
<dbReference type="RefSeq" id="WP_053768317.1">
    <property type="nucleotide sequence ID" value="NZ_LHCI01000106.1"/>
</dbReference>
<organism evidence="1 2">
    <name type="scientific">Thermus aquaticus</name>
    <dbReference type="NCBI Taxonomy" id="271"/>
    <lineage>
        <taxon>Bacteria</taxon>
        <taxon>Thermotogati</taxon>
        <taxon>Deinococcota</taxon>
        <taxon>Deinococci</taxon>
        <taxon>Thermales</taxon>
        <taxon>Thermaceae</taxon>
        <taxon>Thermus</taxon>
    </lineage>
</organism>
<dbReference type="SUPFAM" id="SSF46689">
    <property type="entry name" value="Homeodomain-like"/>
    <property type="match status" value="1"/>
</dbReference>
<dbReference type="Pfam" id="PF13384">
    <property type="entry name" value="HTH_23"/>
    <property type="match status" value="1"/>
</dbReference>
<name>A0A0M9AFD8_THEAQ</name>